<sequence>MEKLPDPVESAEMEAIERMIRQSSMQKTSLSDKIMNRIGEMEMSRTEKYAKNKPNIMKRAALTAAATAILGGGLVGSGFVSPVMADALKQIPMFSTLFEGTSEAAVKAAMDQGLVIDPNLSVTHDGITLKLSDLLYDGTRLSFILDREGVDLPGTVAPFSEREKPEDQIPKGYIKGAEAAGTTLLIDGKDIMKGFENIQTAGFGDFSKRENAYMAEVQFKKPVWGNEFELTIRTEVTGVDEVFEFKVPVKIEDNTVLLKPNATKTLEDFSYNVKEMVITPVTTRLVIDSKGKVPRSPEQSGDYIASMMYYDIVDDQGNLLKQRQVGLFYSEPKTEYHVDELYSPFKETPKTITIKPYTLTVNKNTWKAIGETQGSLGTKNYIKDLEMTIPVEK</sequence>
<dbReference type="AlphaFoldDB" id="A0A5D0CU31"/>
<accession>A0A5D0CU31</accession>
<dbReference type="OrthoDB" id="2656278at2"/>
<reference evidence="3 4" key="1">
    <citation type="submission" date="2019-08" db="EMBL/GenBank/DDBJ databases">
        <title>Genome sequencing of Paenibacillus faecis DSM 23593(T).</title>
        <authorList>
            <person name="Kook J.-K."/>
            <person name="Park S.-N."/>
            <person name="Lim Y.K."/>
        </authorList>
    </citation>
    <scope>NUCLEOTIDE SEQUENCE [LARGE SCALE GENOMIC DNA]</scope>
    <source>
        <strain evidence="3 4">DSM 23593</strain>
    </source>
</reference>
<evidence type="ECO:0000313" key="3">
    <source>
        <dbReference type="EMBL" id="TYA13449.1"/>
    </source>
</evidence>
<dbReference type="InterPro" id="IPR025436">
    <property type="entry name" value="DUF4179"/>
</dbReference>
<dbReference type="Pfam" id="PF18705">
    <property type="entry name" value="DUF5643"/>
    <property type="match status" value="1"/>
</dbReference>
<evidence type="ECO:0000313" key="4">
    <source>
        <dbReference type="Proteomes" id="UP000325218"/>
    </source>
</evidence>
<protein>
    <submittedName>
        <fullName evidence="3">DUF4179 domain-containing protein</fullName>
    </submittedName>
</protein>
<feature type="domain" description="DUF4179" evidence="1">
    <location>
        <begin position="56"/>
        <end position="144"/>
    </location>
</feature>
<comment type="caution">
    <text evidence="3">The sequence shown here is derived from an EMBL/GenBank/DDBJ whole genome shotgun (WGS) entry which is preliminary data.</text>
</comment>
<feature type="domain" description="DUF5643" evidence="2">
    <location>
        <begin position="258"/>
        <end position="387"/>
    </location>
</feature>
<organism evidence="3 4">
    <name type="scientific">Paenibacillus faecis</name>
    <dbReference type="NCBI Taxonomy" id="862114"/>
    <lineage>
        <taxon>Bacteria</taxon>
        <taxon>Bacillati</taxon>
        <taxon>Bacillota</taxon>
        <taxon>Bacilli</taxon>
        <taxon>Bacillales</taxon>
        <taxon>Paenibacillaceae</taxon>
        <taxon>Paenibacillus</taxon>
    </lineage>
</organism>
<dbReference type="InterPro" id="IPR040680">
    <property type="entry name" value="DUF5643"/>
</dbReference>
<dbReference type="Gene3D" id="2.60.40.1640">
    <property type="entry name" value="Conserved domain protein"/>
    <property type="match status" value="1"/>
</dbReference>
<evidence type="ECO:0000259" key="2">
    <source>
        <dbReference type="Pfam" id="PF18705"/>
    </source>
</evidence>
<dbReference type="EMBL" id="VSDO01000002">
    <property type="protein sequence ID" value="TYA13449.1"/>
    <property type="molecule type" value="Genomic_DNA"/>
</dbReference>
<evidence type="ECO:0000259" key="1">
    <source>
        <dbReference type="Pfam" id="PF13786"/>
    </source>
</evidence>
<dbReference type="Pfam" id="PF13786">
    <property type="entry name" value="DUF4179"/>
    <property type="match status" value="1"/>
</dbReference>
<gene>
    <name evidence="3" type="ORF">FRY98_12395</name>
</gene>
<keyword evidence="4" id="KW-1185">Reference proteome</keyword>
<dbReference type="Proteomes" id="UP000325218">
    <property type="component" value="Unassembled WGS sequence"/>
</dbReference>
<dbReference type="Gene3D" id="2.60.40.1630">
    <property type="entry name" value="bacillus anthracis domain"/>
    <property type="match status" value="1"/>
</dbReference>
<proteinExistence type="predicted"/>
<dbReference type="RefSeq" id="WP_148452135.1">
    <property type="nucleotide sequence ID" value="NZ_VSDO01000002.1"/>
</dbReference>
<name>A0A5D0CU31_9BACL</name>